<organism evidence="1">
    <name type="scientific">Arundo donax</name>
    <name type="common">Giant reed</name>
    <name type="synonym">Donax arundinaceus</name>
    <dbReference type="NCBI Taxonomy" id="35708"/>
    <lineage>
        <taxon>Eukaryota</taxon>
        <taxon>Viridiplantae</taxon>
        <taxon>Streptophyta</taxon>
        <taxon>Embryophyta</taxon>
        <taxon>Tracheophyta</taxon>
        <taxon>Spermatophyta</taxon>
        <taxon>Magnoliopsida</taxon>
        <taxon>Liliopsida</taxon>
        <taxon>Poales</taxon>
        <taxon>Poaceae</taxon>
        <taxon>PACMAD clade</taxon>
        <taxon>Arundinoideae</taxon>
        <taxon>Arundineae</taxon>
        <taxon>Arundo</taxon>
    </lineage>
</organism>
<evidence type="ECO:0000313" key="1">
    <source>
        <dbReference type="EMBL" id="JAD48173.1"/>
    </source>
</evidence>
<sequence length="32" mass="3539">MADDINQAKRMLGTESIIYATGMQHVNRACTV</sequence>
<name>A0A0A9AE60_ARUDO</name>
<protein>
    <submittedName>
        <fullName evidence="1">Uncharacterized protein</fullName>
    </submittedName>
</protein>
<accession>A0A0A9AE60</accession>
<reference evidence="1" key="1">
    <citation type="submission" date="2014-09" db="EMBL/GenBank/DDBJ databases">
        <authorList>
            <person name="Magalhaes I.L.F."/>
            <person name="Oliveira U."/>
            <person name="Santos F.R."/>
            <person name="Vidigal T.H.D.A."/>
            <person name="Brescovit A.D."/>
            <person name="Santos A.J."/>
        </authorList>
    </citation>
    <scope>NUCLEOTIDE SEQUENCE</scope>
    <source>
        <tissue evidence="1">Shoot tissue taken approximately 20 cm above the soil surface</tissue>
    </source>
</reference>
<dbReference type="EMBL" id="GBRH01249722">
    <property type="protein sequence ID" value="JAD48173.1"/>
    <property type="molecule type" value="Transcribed_RNA"/>
</dbReference>
<dbReference type="AlphaFoldDB" id="A0A0A9AE60"/>
<reference evidence="1" key="2">
    <citation type="journal article" date="2015" name="Data Brief">
        <title>Shoot transcriptome of the giant reed, Arundo donax.</title>
        <authorList>
            <person name="Barrero R.A."/>
            <person name="Guerrero F.D."/>
            <person name="Moolhuijzen P."/>
            <person name="Goolsby J.A."/>
            <person name="Tidwell J."/>
            <person name="Bellgard S.E."/>
            <person name="Bellgard M.I."/>
        </authorList>
    </citation>
    <scope>NUCLEOTIDE SEQUENCE</scope>
    <source>
        <tissue evidence="1">Shoot tissue taken approximately 20 cm above the soil surface</tissue>
    </source>
</reference>
<proteinExistence type="predicted"/>